<evidence type="ECO:0000256" key="1">
    <source>
        <dbReference type="SAM" id="Phobius"/>
    </source>
</evidence>
<reference evidence="2" key="1">
    <citation type="journal article" date="2014" name="Int. J. Syst. Evol. Microbiol.">
        <title>Complete genome sequence of Corynebacterium casei LMG S-19264T (=DSM 44701T), isolated from a smear-ripened cheese.</title>
        <authorList>
            <consortium name="US DOE Joint Genome Institute (JGI-PGF)"/>
            <person name="Walter F."/>
            <person name="Albersmeier A."/>
            <person name="Kalinowski J."/>
            <person name="Ruckert C."/>
        </authorList>
    </citation>
    <scope>NUCLEOTIDE SEQUENCE</scope>
    <source>
        <strain evidence="2">JCM 19831</strain>
    </source>
</reference>
<dbReference type="Proteomes" id="UP000642070">
    <property type="component" value="Unassembled WGS sequence"/>
</dbReference>
<sequence>MQKPPSKTTGREITEKAVEAGLNVVPLVGGPLGVAFAYAVSFTYNRRMTQWLEDLAEAVDDLADQVNGMDLESLAANDIFIDAVASATQAATRTHQALKTVALRNAVINSALPGAPDSDTQLMFLRWIDGYTAAHLQILTLLNNPEAWYARRGIPTKKDVIAGSRRQLVEEGIPEFAGQREFTDVVVRDLSNAGLLRIDGLGGMVTGNGMYQAVTSDLAAKFIAFITDPRQDSSPR</sequence>
<dbReference type="AlphaFoldDB" id="A0A917X6A7"/>
<name>A0A917X6A7_9ACTN</name>
<keyword evidence="1" id="KW-1133">Transmembrane helix</keyword>
<protein>
    <submittedName>
        <fullName evidence="2">Uncharacterized protein</fullName>
    </submittedName>
</protein>
<comment type="caution">
    <text evidence="2">The sequence shown here is derived from an EMBL/GenBank/DDBJ whole genome shotgun (WGS) entry which is preliminary data.</text>
</comment>
<organism evidence="2 3">
    <name type="scientific">Dactylosporangium sucinum</name>
    <dbReference type="NCBI Taxonomy" id="1424081"/>
    <lineage>
        <taxon>Bacteria</taxon>
        <taxon>Bacillati</taxon>
        <taxon>Actinomycetota</taxon>
        <taxon>Actinomycetes</taxon>
        <taxon>Micromonosporales</taxon>
        <taxon>Micromonosporaceae</taxon>
        <taxon>Dactylosporangium</taxon>
    </lineage>
</organism>
<evidence type="ECO:0000313" key="3">
    <source>
        <dbReference type="Proteomes" id="UP000642070"/>
    </source>
</evidence>
<dbReference type="EMBL" id="BMPI01000065">
    <property type="protein sequence ID" value="GGM73053.1"/>
    <property type="molecule type" value="Genomic_DNA"/>
</dbReference>
<keyword evidence="1" id="KW-0812">Transmembrane</keyword>
<evidence type="ECO:0000313" key="2">
    <source>
        <dbReference type="EMBL" id="GGM73053.1"/>
    </source>
</evidence>
<gene>
    <name evidence="2" type="ORF">GCM10007977_088420</name>
</gene>
<keyword evidence="3" id="KW-1185">Reference proteome</keyword>
<dbReference type="RefSeq" id="WP_190256060.1">
    <property type="nucleotide sequence ID" value="NZ_BMPI01000065.1"/>
</dbReference>
<reference evidence="2" key="2">
    <citation type="submission" date="2020-09" db="EMBL/GenBank/DDBJ databases">
        <authorList>
            <person name="Sun Q."/>
            <person name="Ohkuma M."/>
        </authorList>
    </citation>
    <scope>NUCLEOTIDE SEQUENCE</scope>
    <source>
        <strain evidence="2">JCM 19831</strain>
    </source>
</reference>
<feature type="transmembrane region" description="Helical" evidence="1">
    <location>
        <begin position="20"/>
        <end position="40"/>
    </location>
</feature>
<keyword evidence="1" id="KW-0472">Membrane</keyword>
<accession>A0A917X6A7</accession>
<proteinExistence type="predicted"/>